<evidence type="ECO:0000259" key="4">
    <source>
        <dbReference type="PROSITE" id="PS51733"/>
    </source>
</evidence>
<dbReference type="SUPFAM" id="SSF55681">
    <property type="entry name" value="Class II aaRS and biotin synthetases"/>
    <property type="match status" value="1"/>
</dbReference>
<accession>A0A0M2K0X9</accession>
<dbReference type="InterPro" id="IPR003142">
    <property type="entry name" value="BPL_C"/>
</dbReference>
<dbReference type="Proteomes" id="UP000034150">
    <property type="component" value="Unassembled WGS sequence"/>
</dbReference>
<dbReference type="OrthoDB" id="9807064at2"/>
<protein>
    <recommendedName>
        <fullName evidence="3">biotin--[biotin carboxyl-carrier protein] ligase</fullName>
        <ecNumber evidence="3">6.3.4.15</ecNumber>
    </recommendedName>
</protein>
<keyword evidence="1 5" id="KW-0436">Ligase</keyword>
<dbReference type="EMBL" id="LAUZ02000061">
    <property type="protein sequence ID" value="KKF00848.1"/>
    <property type="molecule type" value="Genomic_DNA"/>
</dbReference>
<organism evidence="5 6">
    <name type="scientific">Mycolicibacterium obuense</name>
    <dbReference type="NCBI Taxonomy" id="1807"/>
    <lineage>
        <taxon>Bacteria</taxon>
        <taxon>Bacillati</taxon>
        <taxon>Actinomycetota</taxon>
        <taxon>Actinomycetes</taxon>
        <taxon>Mycobacteriales</taxon>
        <taxon>Mycobacteriaceae</taxon>
        <taxon>Mycolicibacterium</taxon>
    </lineage>
</organism>
<evidence type="ECO:0000313" key="6">
    <source>
        <dbReference type="Proteomes" id="UP000034150"/>
    </source>
</evidence>
<dbReference type="Pfam" id="PF03099">
    <property type="entry name" value="BPL_LplA_LipB"/>
    <property type="match status" value="1"/>
</dbReference>
<dbReference type="GO" id="GO:0004077">
    <property type="term" value="F:biotin--[biotin carboxyl-carrier protein] ligase activity"/>
    <property type="evidence" value="ECO:0007669"/>
    <property type="project" value="UniProtKB-EC"/>
</dbReference>
<dbReference type="InterPro" id="IPR004408">
    <property type="entry name" value="Biotin_CoA_COase_ligase"/>
</dbReference>
<dbReference type="InterPro" id="IPR004143">
    <property type="entry name" value="BPL_LPL_catalytic"/>
</dbReference>
<dbReference type="CDD" id="cd16442">
    <property type="entry name" value="BPL"/>
    <property type="match status" value="1"/>
</dbReference>
<sequence length="257" mass="26546">MPSALNSEVLRSALDGTVWRRVDIVEETGSTNADLVARAADGEDIAGAVLLAEHQSAGRGRHGRRWSAPPRTQISVSVGVDTTGVAPERWGWLPLLTGLAVAQTVQSLGVDATVKWPNDVLVGSGKLAGILAEVAAPVVVVGVGLNVGFDASDLPDPNAVSLTMLGHAVDRTELAAALLRTLSERVEQWRAADATLAADYRAISSTIGTRVRALLPGGDEITGVATAVDDGGRLVIDSDGTTVTVSAGDITHLRPAD</sequence>
<dbReference type="PROSITE" id="PS51733">
    <property type="entry name" value="BPL_LPL_CATALYTIC"/>
    <property type="match status" value="1"/>
</dbReference>
<dbReference type="NCBIfam" id="TIGR00121">
    <property type="entry name" value="birA_ligase"/>
    <property type="match status" value="1"/>
</dbReference>
<dbReference type="AlphaFoldDB" id="A0A0M2K0X9"/>
<evidence type="ECO:0000256" key="3">
    <source>
        <dbReference type="ARBA" id="ARBA00024227"/>
    </source>
</evidence>
<dbReference type="Gene3D" id="2.30.30.100">
    <property type="match status" value="1"/>
</dbReference>
<dbReference type="RefSeq" id="WP_046364184.1">
    <property type="nucleotide sequence ID" value="NZ_LAUZ02000061.1"/>
</dbReference>
<gene>
    <name evidence="5" type="ORF">WN67_16810</name>
</gene>
<reference evidence="5 6" key="1">
    <citation type="journal article" date="2015" name="Genome Announc.">
        <title>Draft Genome Sequence of Mycobacterium obuense Strain UC1, Isolated from Patient Sputum.</title>
        <authorList>
            <person name="Greninger A.L."/>
            <person name="Cunningham G."/>
            <person name="Hsu E.D."/>
            <person name="Yu J.M."/>
            <person name="Chiu C.Y."/>
            <person name="Miller S."/>
        </authorList>
    </citation>
    <scope>NUCLEOTIDE SEQUENCE [LARGE SCALE GENOMIC DNA]</scope>
    <source>
        <strain evidence="5 6">UC1</strain>
    </source>
</reference>
<dbReference type="InterPro" id="IPR045864">
    <property type="entry name" value="aa-tRNA-synth_II/BPL/LPL"/>
</dbReference>
<dbReference type="PATRIC" id="fig|1807.13.peg.4396"/>
<evidence type="ECO:0000313" key="5">
    <source>
        <dbReference type="EMBL" id="KKF00848.1"/>
    </source>
</evidence>
<dbReference type="STRING" id="1807.MOBUDSM44075_00909"/>
<proteinExistence type="predicted"/>
<dbReference type="GO" id="GO:0005737">
    <property type="term" value="C:cytoplasm"/>
    <property type="evidence" value="ECO:0007669"/>
    <property type="project" value="TreeGrafter"/>
</dbReference>
<dbReference type="PANTHER" id="PTHR12835">
    <property type="entry name" value="BIOTIN PROTEIN LIGASE"/>
    <property type="match status" value="1"/>
</dbReference>
<evidence type="ECO:0000256" key="1">
    <source>
        <dbReference type="ARBA" id="ARBA00022598"/>
    </source>
</evidence>
<keyword evidence="2" id="KW-0092">Biotin</keyword>
<keyword evidence="6" id="KW-1185">Reference proteome</keyword>
<dbReference type="Pfam" id="PF02237">
    <property type="entry name" value="BPL_C"/>
    <property type="match status" value="1"/>
</dbReference>
<comment type="caution">
    <text evidence="5">The sequence shown here is derived from an EMBL/GenBank/DDBJ whole genome shotgun (WGS) entry which is preliminary data.</text>
</comment>
<dbReference type="PANTHER" id="PTHR12835:SF5">
    <property type="entry name" value="BIOTIN--PROTEIN LIGASE"/>
    <property type="match status" value="1"/>
</dbReference>
<evidence type="ECO:0000256" key="2">
    <source>
        <dbReference type="ARBA" id="ARBA00023267"/>
    </source>
</evidence>
<name>A0A0M2K0X9_9MYCO</name>
<feature type="domain" description="BPL/LPL catalytic" evidence="4">
    <location>
        <begin position="8"/>
        <end position="190"/>
    </location>
</feature>
<dbReference type="Gene3D" id="3.30.930.10">
    <property type="entry name" value="Bira Bifunctional Protein, Domain 2"/>
    <property type="match status" value="1"/>
</dbReference>
<dbReference type="EC" id="6.3.4.15" evidence="3"/>